<name>A0A1J4MMP8_9CRYT</name>
<feature type="chain" id="PRO_5009630306" evidence="4">
    <location>
        <begin position="28"/>
        <end position="852"/>
    </location>
</feature>
<sequence length="852" mass="95780">MNKISNFKIITNLLLILFFFKIKVFESIEIEGIQLIGKKNNGITSFYNIRYGVANRFQPAKLLSITEAAIMDEDRTSKIPKSYDLSTNKGSACPQDCSDTQQTSQKTFLCRGTEPETQSEACLTLNIFTSTTQIEEIFNQFSTVTKHVSSNNTQINMLSNVNNTLMNNLNKQKSSISSIVQSNMSQLKPVYVYIHGGLYLIGSSNSETNFGEKLAESGAIIVTINYRIGILGWLRAKNLSSGNMGFLDQRLALEWINKYIIYFGGDPTRVVLSGHSAGAKSVLCHSVTKESNKYFSGVIIHSGALSQNETNLKEAESMGEMAENIASEKCMATILSCTTKQLLEIQKEVRTQIVRSNPSKALHSWSPIVDGFIIKDSCRNLALSGSIPQNMNVIISTTNSEGVQFFRSFIAYLPAISRSLATSNFAFRYLVSRVFGPKAGEAMKIYSNNNFANSVSVASSYDNTDNNFEWQNITKITSDYSSNDNNETISSNLETKSLEIQKEASESMTESKNDIIKSGDKENNQIVSSSGFNLFQVGKNRDDEKWNGIIDDPVALAYARMIGDFIYSCPARMFIKKLSSYNPNVYGYFINSGFKWTEGLKKGYEINSNSFISEIFQAPKFSLRNTPKGVVCQNDDVACKTFVYDCSDARLVCHIEDIIWLFHTFPNKPNDNIDKVFVQEQNFASKFFSHLIQKSLGETESLLKKQQQIFRKSFSEPIEIFSELNFWNPFSNGGKILQISSNRTELISDFKSKECELWEWRNSDLSMTFHQLIDSKTIPQIKSNAESNTFTGITENNENENINLNINLIDENIESLSNNPTDNQFNQISILNQNDTEKDTLDNPNANSNESQ</sequence>
<organism evidence="6 7">
    <name type="scientific">Cryptosporidium ubiquitum</name>
    <dbReference type="NCBI Taxonomy" id="857276"/>
    <lineage>
        <taxon>Eukaryota</taxon>
        <taxon>Sar</taxon>
        <taxon>Alveolata</taxon>
        <taxon>Apicomplexa</taxon>
        <taxon>Conoidasida</taxon>
        <taxon>Coccidia</taxon>
        <taxon>Eucoccidiorida</taxon>
        <taxon>Eimeriorina</taxon>
        <taxon>Cryptosporidiidae</taxon>
        <taxon>Cryptosporidium</taxon>
    </lineage>
</organism>
<dbReference type="VEuPathDB" id="CryptoDB:cubi_01991"/>
<evidence type="ECO:0000256" key="4">
    <source>
        <dbReference type="SAM" id="SignalP"/>
    </source>
</evidence>
<dbReference type="PANTHER" id="PTHR11559">
    <property type="entry name" value="CARBOXYLESTERASE"/>
    <property type="match status" value="1"/>
</dbReference>
<dbReference type="EMBL" id="LRBP01000001">
    <property type="protein sequence ID" value="OII75470.1"/>
    <property type="molecule type" value="Genomic_DNA"/>
</dbReference>
<evidence type="ECO:0000259" key="5">
    <source>
        <dbReference type="Pfam" id="PF00135"/>
    </source>
</evidence>
<dbReference type="GO" id="GO:0016787">
    <property type="term" value="F:hydrolase activity"/>
    <property type="evidence" value="ECO:0007669"/>
    <property type="project" value="UniProtKB-KW"/>
</dbReference>
<dbReference type="AlphaFoldDB" id="A0A1J4MMP8"/>
<keyword evidence="2" id="KW-0378">Hydrolase</keyword>
<dbReference type="SUPFAM" id="SSF53474">
    <property type="entry name" value="alpha/beta-Hydrolases"/>
    <property type="match status" value="1"/>
</dbReference>
<dbReference type="InterPro" id="IPR050309">
    <property type="entry name" value="Type-B_Carboxylest/Lipase"/>
</dbReference>
<keyword evidence="4" id="KW-0732">Signal</keyword>
<dbReference type="PROSITE" id="PS00122">
    <property type="entry name" value="CARBOXYLESTERASE_B_1"/>
    <property type="match status" value="1"/>
</dbReference>
<dbReference type="Pfam" id="PF00135">
    <property type="entry name" value="COesterase"/>
    <property type="match status" value="1"/>
</dbReference>
<feature type="region of interest" description="Disordered" evidence="3">
    <location>
        <begin position="832"/>
        <end position="852"/>
    </location>
</feature>
<feature type="domain" description="Carboxylesterase type B" evidence="5">
    <location>
        <begin position="86"/>
        <end position="413"/>
    </location>
</feature>
<evidence type="ECO:0000256" key="1">
    <source>
        <dbReference type="ARBA" id="ARBA00005964"/>
    </source>
</evidence>
<feature type="compositionally biased region" description="Polar residues" evidence="3">
    <location>
        <begin position="842"/>
        <end position="852"/>
    </location>
</feature>
<comment type="caution">
    <text evidence="6">The sequence shown here is derived from an EMBL/GenBank/DDBJ whole genome shotgun (WGS) entry which is preliminary data.</text>
</comment>
<evidence type="ECO:0000313" key="6">
    <source>
        <dbReference type="EMBL" id="OII75470.1"/>
    </source>
</evidence>
<protein>
    <submittedName>
        <fullName evidence="6">Secreted acetylcholinesterase</fullName>
    </submittedName>
</protein>
<dbReference type="InterPro" id="IPR002018">
    <property type="entry name" value="CarbesteraseB"/>
</dbReference>
<dbReference type="Proteomes" id="UP000186176">
    <property type="component" value="Unassembled WGS sequence"/>
</dbReference>
<dbReference type="RefSeq" id="XP_028876477.1">
    <property type="nucleotide sequence ID" value="XM_029019003.1"/>
</dbReference>
<proteinExistence type="inferred from homology"/>
<dbReference type="InterPro" id="IPR029058">
    <property type="entry name" value="AB_hydrolase_fold"/>
</dbReference>
<dbReference type="Gene3D" id="3.40.50.1820">
    <property type="entry name" value="alpha/beta hydrolase"/>
    <property type="match status" value="2"/>
</dbReference>
<dbReference type="OrthoDB" id="423410at2759"/>
<dbReference type="InterPro" id="IPR019826">
    <property type="entry name" value="Carboxylesterase_B_AS"/>
</dbReference>
<comment type="similarity">
    <text evidence="1">Belongs to the type-B carboxylesterase/lipase family.</text>
</comment>
<evidence type="ECO:0000256" key="2">
    <source>
        <dbReference type="ARBA" id="ARBA00022801"/>
    </source>
</evidence>
<evidence type="ECO:0000256" key="3">
    <source>
        <dbReference type="SAM" id="MobiDB-lite"/>
    </source>
</evidence>
<evidence type="ECO:0000313" key="7">
    <source>
        <dbReference type="Proteomes" id="UP000186176"/>
    </source>
</evidence>
<gene>
    <name evidence="6" type="ORF">cubi_01991</name>
</gene>
<dbReference type="ESTHER" id="9cryt-a0a1j4mmp8">
    <property type="family name" value="Carb_B_Root"/>
</dbReference>
<feature type="signal peptide" evidence="4">
    <location>
        <begin position="1"/>
        <end position="27"/>
    </location>
</feature>
<reference evidence="6 7" key="1">
    <citation type="submission" date="2016-10" db="EMBL/GenBank/DDBJ databases">
        <title>Reductive evolution of mitochondrial metabolism and differential evolution of invasion-related proteins in Cryptosporidium.</title>
        <authorList>
            <person name="Liu S."/>
            <person name="Roellig D.M."/>
            <person name="Guo Y."/>
            <person name="Li N."/>
            <person name="Frace M.A."/>
            <person name="Tang K."/>
            <person name="Zhang L."/>
            <person name="Feng Y."/>
            <person name="Xiao L."/>
        </authorList>
    </citation>
    <scope>NUCLEOTIDE SEQUENCE [LARGE SCALE GENOMIC DNA]</scope>
    <source>
        <strain evidence="6">39726</strain>
    </source>
</reference>
<accession>A0A1J4MMP8</accession>
<keyword evidence="7" id="KW-1185">Reference proteome</keyword>
<dbReference type="GeneID" id="39978782"/>